<keyword evidence="3" id="KW-1185">Reference proteome</keyword>
<dbReference type="EMBL" id="MPUH01000105">
    <property type="protein sequence ID" value="OMJ90331.1"/>
    <property type="molecule type" value="Genomic_DNA"/>
</dbReference>
<dbReference type="Proteomes" id="UP000187209">
    <property type="component" value="Unassembled WGS sequence"/>
</dbReference>
<name>A0A1R2CMW5_9CILI</name>
<accession>A0A1R2CMW5</accession>
<keyword evidence="1" id="KW-0175">Coiled coil</keyword>
<evidence type="ECO:0000313" key="3">
    <source>
        <dbReference type="Proteomes" id="UP000187209"/>
    </source>
</evidence>
<comment type="caution">
    <text evidence="2">The sequence shown here is derived from an EMBL/GenBank/DDBJ whole genome shotgun (WGS) entry which is preliminary data.</text>
</comment>
<evidence type="ECO:0000313" key="2">
    <source>
        <dbReference type="EMBL" id="OMJ90331.1"/>
    </source>
</evidence>
<dbReference type="InterPro" id="IPR037696">
    <property type="entry name" value="CCDC77"/>
</dbReference>
<organism evidence="2 3">
    <name type="scientific">Stentor coeruleus</name>
    <dbReference type="NCBI Taxonomy" id="5963"/>
    <lineage>
        <taxon>Eukaryota</taxon>
        <taxon>Sar</taxon>
        <taxon>Alveolata</taxon>
        <taxon>Ciliophora</taxon>
        <taxon>Postciliodesmatophora</taxon>
        <taxon>Heterotrichea</taxon>
        <taxon>Heterotrichida</taxon>
        <taxon>Stentoridae</taxon>
        <taxon>Stentor</taxon>
    </lineage>
</organism>
<evidence type="ECO:0000256" key="1">
    <source>
        <dbReference type="SAM" id="Coils"/>
    </source>
</evidence>
<feature type="coiled-coil region" evidence="1">
    <location>
        <begin position="61"/>
        <end position="95"/>
    </location>
</feature>
<dbReference type="AlphaFoldDB" id="A0A1R2CMW5"/>
<proteinExistence type="predicted"/>
<feature type="coiled-coil region" evidence="1">
    <location>
        <begin position="270"/>
        <end position="351"/>
    </location>
</feature>
<reference evidence="2 3" key="1">
    <citation type="submission" date="2016-11" db="EMBL/GenBank/DDBJ databases">
        <title>The macronuclear genome of Stentor coeruleus: a giant cell with tiny introns.</title>
        <authorList>
            <person name="Slabodnick M."/>
            <person name="Ruby J.G."/>
            <person name="Reiff S.B."/>
            <person name="Swart E.C."/>
            <person name="Gosai S."/>
            <person name="Prabakaran S."/>
            <person name="Witkowska E."/>
            <person name="Larue G.E."/>
            <person name="Fisher S."/>
            <person name="Freeman R.M."/>
            <person name="Gunawardena J."/>
            <person name="Chu W."/>
            <person name="Stover N.A."/>
            <person name="Gregory B.D."/>
            <person name="Nowacki M."/>
            <person name="Derisi J."/>
            <person name="Roy S.W."/>
            <person name="Marshall W.F."/>
            <person name="Sood P."/>
        </authorList>
    </citation>
    <scope>NUCLEOTIDE SEQUENCE [LARGE SCALE GENOMIC DNA]</scope>
    <source>
        <strain evidence="2">WM001</strain>
    </source>
</reference>
<protein>
    <submittedName>
        <fullName evidence="2">Uncharacterized protein</fullName>
    </submittedName>
</protein>
<dbReference type="OrthoDB" id="191169at2759"/>
<gene>
    <name evidence="2" type="ORF">SteCoe_7359</name>
</gene>
<dbReference type="PANTHER" id="PTHR22091:SF1">
    <property type="entry name" value="COILED-COIL DOMAIN-CONTAINING PROTEIN 77"/>
    <property type="match status" value="1"/>
</dbReference>
<dbReference type="PANTHER" id="PTHR22091">
    <property type="entry name" value="COILED-COIL DOMAIN-CONTAINING PROTEIN 77"/>
    <property type="match status" value="1"/>
</dbReference>
<sequence>MSEFDEKFWLHKVYQICHLDGIGSDKYETLNYYRDLVEKGELEREEWLTKHESVRVKQALVHKLEWELKTRKEEISELESQLKSREDALNQGRDDLMRLAKENEELITSQQTDRDKLTKLMDKTEAIHQDIFINEGQKPNTVYSYGSQNSCKSLRPKHIVRTLHLPCPQNQEISKIKEDLTRHLEEQRKFYYDKIAEEREKGRKLEYDLRVDFEENGRTINSLIDKLKKAQTGKLAAIKDFFLLRHQYETREMELIKNHQLLREKIDSVIKETIDSKTNNEKQLKNIQKQAHVKAMDYAHEFRQQANTAKDSYEQINDQYLKLKQVYSDKTRELDEKYYQMNKKYQELKNRKHLETQGLKTMIRNLEEKIDMIENPPRKIERNTNVTKKACERCTEKNIKN</sequence>